<gene>
    <name evidence="1" type="ORF">AVEN_29114_1</name>
</gene>
<protein>
    <submittedName>
        <fullName evidence="1">Uncharacterized protein</fullName>
    </submittedName>
</protein>
<dbReference type="Proteomes" id="UP000499080">
    <property type="component" value="Unassembled WGS sequence"/>
</dbReference>
<evidence type="ECO:0000313" key="1">
    <source>
        <dbReference type="EMBL" id="GBL80120.1"/>
    </source>
</evidence>
<comment type="caution">
    <text evidence="1">The sequence shown here is derived from an EMBL/GenBank/DDBJ whole genome shotgun (WGS) entry which is preliminary data.</text>
</comment>
<sequence>MKTHEVISEDLDSLMQNMHEAIEQGIISASMLHSVLPKMDYCMDVARLTKGNHGDSKTFGSNFRKWRLKRVSRIAMHAQKSSIEVVAGAVINHHSRRSAITLSADFEQYALVHEDRVGWQALNAPDKQDIL</sequence>
<dbReference type="AlphaFoldDB" id="A0A4Y2AK74"/>
<keyword evidence="2" id="KW-1185">Reference proteome</keyword>
<proteinExistence type="predicted"/>
<evidence type="ECO:0000313" key="2">
    <source>
        <dbReference type="Proteomes" id="UP000499080"/>
    </source>
</evidence>
<organism evidence="1 2">
    <name type="scientific">Araneus ventricosus</name>
    <name type="common">Orbweaver spider</name>
    <name type="synonym">Epeira ventricosa</name>
    <dbReference type="NCBI Taxonomy" id="182803"/>
    <lineage>
        <taxon>Eukaryota</taxon>
        <taxon>Metazoa</taxon>
        <taxon>Ecdysozoa</taxon>
        <taxon>Arthropoda</taxon>
        <taxon>Chelicerata</taxon>
        <taxon>Arachnida</taxon>
        <taxon>Araneae</taxon>
        <taxon>Araneomorphae</taxon>
        <taxon>Entelegynae</taxon>
        <taxon>Araneoidea</taxon>
        <taxon>Araneidae</taxon>
        <taxon>Araneus</taxon>
    </lineage>
</organism>
<reference evidence="1 2" key="1">
    <citation type="journal article" date="2019" name="Sci. Rep.">
        <title>Orb-weaving spider Araneus ventricosus genome elucidates the spidroin gene catalogue.</title>
        <authorList>
            <person name="Kono N."/>
            <person name="Nakamura H."/>
            <person name="Ohtoshi R."/>
            <person name="Moran D.A.P."/>
            <person name="Shinohara A."/>
            <person name="Yoshida Y."/>
            <person name="Fujiwara M."/>
            <person name="Mori M."/>
            <person name="Tomita M."/>
            <person name="Arakawa K."/>
        </authorList>
    </citation>
    <scope>NUCLEOTIDE SEQUENCE [LARGE SCALE GENOMIC DNA]</scope>
</reference>
<accession>A0A4Y2AK74</accession>
<dbReference type="EMBL" id="BGPR01000020">
    <property type="protein sequence ID" value="GBL80120.1"/>
    <property type="molecule type" value="Genomic_DNA"/>
</dbReference>
<name>A0A4Y2AK74_ARAVE</name>